<proteinExistence type="predicted"/>
<dbReference type="PATRIC" id="fig|453.4.peg.2709"/>
<dbReference type="STRING" id="453.Lfee_2473"/>
<reference evidence="3 5" key="2">
    <citation type="submission" date="2018-06" db="EMBL/GenBank/DDBJ databases">
        <authorList>
            <consortium name="Pathogen Informatics"/>
            <person name="Doyle S."/>
        </authorList>
    </citation>
    <scope>NUCLEOTIDE SEQUENCE [LARGE SCALE GENOMIC DNA]</scope>
    <source>
        <strain evidence="3 5">NCTC12022</strain>
    </source>
</reference>
<evidence type="ECO:0000313" key="5">
    <source>
        <dbReference type="Proteomes" id="UP000251942"/>
    </source>
</evidence>
<accession>A0A0W0TGW9</accession>
<dbReference type="Pfam" id="PF14229">
    <property type="entry name" value="DUF4332"/>
    <property type="match status" value="1"/>
</dbReference>
<dbReference type="EMBL" id="UASS01000009">
    <property type="protein sequence ID" value="SPX60396.1"/>
    <property type="molecule type" value="Genomic_DNA"/>
</dbReference>
<dbReference type="AlphaFoldDB" id="A0A0W0TGW9"/>
<sequence length="134" mass="15036">MHKLIEIEGIGEHYAALLQTAGIENQTQLLDVCGDRNGRQTIAEKTGISPKLILKWTNQADLARIKGISEEYSELLERSGVDSVLELAQRRPDNLHQALQATNEQSKLVRQLPSLSQVESWIIQAKKLPQAVYH</sequence>
<evidence type="ECO:0000313" key="3">
    <source>
        <dbReference type="EMBL" id="SPX60396.1"/>
    </source>
</evidence>
<evidence type="ECO:0000313" key="2">
    <source>
        <dbReference type="EMBL" id="KTC94809.1"/>
    </source>
</evidence>
<evidence type="ECO:0000259" key="1">
    <source>
        <dbReference type="Pfam" id="PF14229"/>
    </source>
</evidence>
<organism evidence="2 4">
    <name type="scientific">Legionella feeleii</name>
    <dbReference type="NCBI Taxonomy" id="453"/>
    <lineage>
        <taxon>Bacteria</taxon>
        <taxon>Pseudomonadati</taxon>
        <taxon>Pseudomonadota</taxon>
        <taxon>Gammaproteobacteria</taxon>
        <taxon>Legionellales</taxon>
        <taxon>Legionellaceae</taxon>
        <taxon>Legionella</taxon>
    </lineage>
</organism>
<keyword evidence="4" id="KW-1185">Reference proteome</keyword>
<dbReference type="InterPro" id="IPR025567">
    <property type="entry name" value="DUF4332"/>
</dbReference>
<gene>
    <name evidence="2" type="ORF">Lfee_2473</name>
    <name evidence="3" type="ORF">NCTC12022_01120</name>
</gene>
<evidence type="ECO:0000313" key="4">
    <source>
        <dbReference type="Proteomes" id="UP000054698"/>
    </source>
</evidence>
<dbReference type="Proteomes" id="UP000054698">
    <property type="component" value="Unassembled WGS sequence"/>
</dbReference>
<protein>
    <submittedName>
        <fullName evidence="3">Putative RecB family nuclease, TM0106 family</fullName>
    </submittedName>
</protein>
<dbReference type="RefSeq" id="WP_058447314.1">
    <property type="nucleotide sequence ID" value="NZ_CAAAHT010000020.1"/>
</dbReference>
<dbReference type="Proteomes" id="UP000251942">
    <property type="component" value="Unassembled WGS sequence"/>
</dbReference>
<name>A0A0W0TGW9_9GAMM</name>
<dbReference type="OrthoDB" id="9794786at2"/>
<dbReference type="Gene3D" id="1.10.150.20">
    <property type="entry name" value="5' to 3' exonuclease, C-terminal subdomain"/>
    <property type="match status" value="1"/>
</dbReference>
<reference evidence="2 4" key="1">
    <citation type="submission" date="2015-11" db="EMBL/GenBank/DDBJ databases">
        <title>Genomic analysis of 38 Legionella species identifies large and diverse effector repertoires.</title>
        <authorList>
            <person name="Burstein D."/>
            <person name="Amaro F."/>
            <person name="Zusman T."/>
            <person name="Lifshitz Z."/>
            <person name="Cohen O."/>
            <person name="Gilbert J.A."/>
            <person name="Pupko T."/>
            <person name="Shuman H.A."/>
            <person name="Segal G."/>
        </authorList>
    </citation>
    <scope>NUCLEOTIDE SEQUENCE [LARGE SCALE GENOMIC DNA]</scope>
    <source>
        <strain evidence="2 4">WO-44C</strain>
    </source>
</reference>
<feature type="domain" description="DUF4332" evidence="1">
    <location>
        <begin position="8"/>
        <end position="128"/>
    </location>
</feature>
<dbReference type="EMBL" id="LNYB01000085">
    <property type="protein sequence ID" value="KTC94809.1"/>
    <property type="molecule type" value="Genomic_DNA"/>
</dbReference>